<feature type="non-terminal residue" evidence="2">
    <location>
        <position position="1"/>
    </location>
</feature>
<dbReference type="EMBL" id="BKCJ011118831">
    <property type="protein sequence ID" value="GFC89057.1"/>
    <property type="molecule type" value="Genomic_DNA"/>
</dbReference>
<organism evidence="2">
    <name type="scientific">Tanacetum cinerariifolium</name>
    <name type="common">Dalmatian daisy</name>
    <name type="synonym">Chrysanthemum cinerariifolium</name>
    <dbReference type="NCBI Taxonomy" id="118510"/>
    <lineage>
        <taxon>Eukaryota</taxon>
        <taxon>Viridiplantae</taxon>
        <taxon>Streptophyta</taxon>
        <taxon>Embryophyta</taxon>
        <taxon>Tracheophyta</taxon>
        <taxon>Spermatophyta</taxon>
        <taxon>Magnoliopsida</taxon>
        <taxon>eudicotyledons</taxon>
        <taxon>Gunneridae</taxon>
        <taxon>Pentapetalae</taxon>
        <taxon>asterids</taxon>
        <taxon>campanulids</taxon>
        <taxon>Asterales</taxon>
        <taxon>Asteraceae</taxon>
        <taxon>Asteroideae</taxon>
        <taxon>Anthemideae</taxon>
        <taxon>Anthemidinae</taxon>
        <taxon>Tanacetum</taxon>
    </lineage>
</organism>
<accession>A0A699RW95</accession>
<proteinExistence type="predicted"/>
<reference evidence="2" key="1">
    <citation type="journal article" date="2019" name="Sci. Rep.">
        <title>Draft genome of Tanacetum cinerariifolium, the natural source of mosquito coil.</title>
        <authorList>
            <person name="Yamashiro T."/>
            <person name="Shiraishi A."/>
            <person name="Satake H."/>
            <person name="Nakayama K."/>
        </authorList>
    </citation>
    <scope>NUCLEOTIDE SEQUENCE</scope>
</reference>
<evidence type="ECO:0000313" key="2">
    <source>
        <dbReference type="EMBL" id="GFC89057.1"/>
    </source>
</evidence>
<feature type="region of interest" description="Disordered" evidence="1">
    <location>
        <begin position="114"/>
        <end position="133"/>
    </location>
</feature>
<feature type="region of interest" description="Disordered" evidence="1">
    <location>
        <begin position="1"/>
        <end position="31"/>
    </location>
</feature>
<protein>
    <submittedName>
        <fullName evidence="2">Uncharacterized protein</fullName>
    </submittedName>
</protein>
<name>A0A699RW95_TANCI</name>
<feature type="compositionally biased region" description="Polar residues" evidence="1">
    <location>
        <begin position="7"/>
        <end position="17"/>
    </location>
</feature>
<evidence type="ECO:0000256" key="1">
    <source>
        <dbReference type="SAM" id="MobiDB-lite"/>
    </source>
</evidence>
<dbReference type="AlphaFoldDB" id="A0A699RW95"/>
<comment type="caution">
    <text evidence="2">The sequence shown here is derived from an EMBL/GenBank/DDBJ whole genome shotgun (WGS) entry which is preliminary data.</text>
</comment>
<gene>
    <name evidence="2" type="ORF">Tci_861027</name>
</gene>
<sequence>RDEADSTSHSPPSQLPSASRREDRPEITLPPQKRLDIALGPRYERAHAYTHQLMETEARMSREAWARANDVSDLVHGEVISLRTTLLGQISEIKELQAADRRRQTVISELPRMDHRRSTETSEDNLAGVDHSPTGTGDSFAGTGYHFTGTSETCWGPYTSRATRGGWWQCID</sequence>